<sequence length="109" mass="12480">MIDYWKETAAAVTVCDKNGVVVYCNNRSAEQFAKYGDLLGKNLKDCHNSSSWEKICNLMEPGDSNIYTVEKRGVKKLIHQMPWRKDGEVKGLIEISFELPADMPHFVRE</sequence>
<evidence type="ECO:0000313" key="1">
    <source>
        <dbReference type="EMBL" id="GAT63289.1"/>
    </source>
</evidence>
<dbReference type="EMBL" id="BDCR01000003">
    <property type="protein sequence ID" value="GAT63289.1"/>
    <property type="molecule type" value="Genomic_DNA"/>
</dbReference>
<reference evidence="2" key="2">
    <citation type="journal article" date="2017" name="Genome Announc.">
        <title>Draft genome sequence of Paludibacter jiangxiensis NM7(T), a propionate-producing fermentative bacterium.</title>
        <authorList>
            <person name="Qiu Y.-L."/>
            <person name="Tourlousse D.M."/>
            <person name="Matsuura N."/>
            <person name="Ohashi A."/>
            <person name="Sekiguchi Y."/>
        </authorList>
    </citation>
    <scope>NUCLEOTIDE SEQUENCE [LARGE SCALE GENOMIC DNA]</scope>
    <source>
        <strain evidence="2">NM7</strain>
    </source>
</reference>
<keyword evidence="2" id="KW-1185">Reference proteome</keyword>
<dbReference type="STRING" id="681398.PJIAN_3606"/>
<accession>A0A161LVJ9</accession>
<reference evidence="2" key="1">
    <citation type="submission" date="2016-04" db="EMBL/GenBank/DDBJ databases">
        <title>Draft genome sequence of Paludibacter jiangxiensis strain NM7.</title>
        <authorList>
            <person name="Qiu Y."/>
            <person name="Matsuura N."/>
            <person name="Ohashi A."/>
            <person name="Tourlousse M.D."/>
            <person name="Sekiguchi Y."/>
        </authorList>
    </citation>
    <scope>NUCLEOTIDE SEQUENCE [LARGE SCALE GENOMIC DNA]</scope>
    <source>
        <strain evidence="2">NM7</strain>
    </source>
</reference>
<name>A0A161LVJ9_9BACT</name>
<protein>
    <submittedName>
        <fullName evidence="1">PAS fold-containing protein</fullName>
    </submittedName>
</protein>
<organism evidence="1 2">
    <name type="scientific">Paludibacter jiangxiensis</name>
    <dbReference type="NCBI Taxonomy" id="681398"/>
    <lineage>
        <taxon>Bacteria</taxon>
        <taxon>Pseudomonadati</taxon>
        <taxon>Bacteroidota</taxon>
        <taxon>Bacteroidia</taxon>
        <taxon>Bacteroidales</taxon>
        <taxon>Paludibacteraceae</taxon>
        <taxon>Paludibacter</taxon>
    </lineage>
</organism>
<dbReference type="OrthoDB" id="1012192at2"/>
<proteinExistence type="predicted"/>
<comment type="caution">
    <text evidence="1">The sequence shown here is derived from an EMBL/GenBank/DDBJ whole genome shotgun (WGS) entry which is preliminary data.</text>
</comment>
<gene>
    <name evidence="1" type="ORF">PJIAN_3606</name>
</gene>
<evidence type="ECO:0000313" key="2">
    <source>
        <dbReference type="Proteomes" id="UP000076586"/>
    </source>
</evidence>
<dbReference type="Gene3D" id="3.30.450.20">
    <property type="entry name" value="PAS domain"/>
    <property type="match status" value="1"/>
</dbReference>
<dbReference type="AlphaFoldDB" id="A0A161LVJ9"/>
<dbReference type="RefSeq" id="WP_068704313.1">
    <property type="nucleotide sequence ID" value="NZ_BDCR01000003.1"/>
</dbReference>
<dbReference type="Proteomes" id="UP000076586">
    <property type="component" value="Unassembled WGS sequence"/>
</dbReference>